<dbReference type="GO" id="GO:0005787">
    <property type="term" value="C:signal peptidase complex"/>
    <property type="evidence" value="ECO:0007669"/>
    <property type="project" value="InterPro"/>
</dbReference>
<keyword evidence="13" id="KW-1185">Reference proteome</keyword>
<sequence length="296" mass="33360">MHSTFQRLNNITSLATTYLMVLLSLISIASYLALPPVNMGRIDVKDLIIQHGRLRRYAAKNEELASIRFDLTTDLTTLLTSYNTKQLFLYLTASYETDPSLDVPQVNHEVVLWDRIITRADTRDFRAVGNKMVGKTKGKKGRGKIRVEEGKNVYTWRDPSGSFKNIPSANLTLHYSLMPYVGLISSGIAATAQGPIALPEPLFFLPHKDMSDSEVENESLRDKKKKAGDLTIFHVKVTTSFDKVFKGFADKYGIRDGVYRFLYYSHRLGEKQTPSDFGMRPGHRYGISAEVLQEGG</sequence>
<name>A0A4Q1BQU9_TREME</name>
<evidence type="ECO:0000256" key="3">
    <source>
        <dbReference type="ARBA" id="ARBA00022692"/>
    </source>
</evidence>
<keyword evidence="4" id="KW-0256">Endoplasmic reticulum</keyword>
<dbReference type="OrthoDB" id="10261524at2759"/>
<keyword evidence="5" id="KW-0735">Signal-anchor</keyword>
<dbReference type="VEuPathDB" id="FungiDB:TREMEDRAFT_45221"/>
<evidence type="ECO:0000256" key="6">
    <source>
        <dbReference type="ARBA" id="ARBA00022989"/>
    </source>
</evidence>
<evidence type="ECO:0000256" key="10">
    <source>
        <dbReference type="ARBA" id="ARBA00045670"/>
    </source>
</evidence>
<dbReference type="PANTHER" id="PTHR12804">
    <property type="entry name" value="MICROSOMAL SIGNAL PEPTIDASE 23 KD SUBUNIT SPC22/23"/>
    <property type="match status" value="1"/>
</dbReference>
<comment type="subcellular location">
    <subcellularLocation>
        <location evidence="1">Endoplasmic reticulum membrane</location>
        <topology evidence="1">Single-pass type II membrane protein</topology>
    </subcellularLocation>
</comment>
<dbReference type="EMBL" id="SDIL01000020">
    <property type="protein sequence ID" value="RXK40324.1"/>
    <property type="molecule type" value="Genomic_DNA"/>
</dbReference>
<comment type="function">
    <text evidence="10">Essential component of the signal peptidase complex (SPC) which catalyzes the cleavage of N-terminal signal sequences from nascent proteins as they are translocated into the lumen of the endoplasmic reticulum. Essential for the SPC catalytic activity, possibly by stabilizing and positioning the active center of the complex close to the lumenal surface. Essential for viability.</text>
</comment>
<evidence type="ECO:0000256" key="4">
    <source>
        <dbReference type="ARBA" id="ARBA00022824"/>
    </source>
</evidence>
<dbReference type="InParanoid" id="A0A4Q1BQU9"/>
<protein>
    <recommendedName>
        <fullName evidence="8">Signal peptidase complex subunit 3</fullName>
    </recommendedName>
    <alternativeName>
        <fullName evidence="9">Microsomal signal peptidase subunit 3</fullName>
    </alternativeName>
</protein>
<dbReference type="CDD" id="cd01763">
    <property type="entry name" value="Ubl_SUMO_like"/>
    <property type="match status" value="1"/>
</dbReference>
<dbReference type="SUPFAM" id="SSF54236">
    <property type="entry name" value="Ubiquitin-like"/>
    <property type="match status" value="1"/>
</dbReference>
<feature type="transmembrane region" description="Helical" evidence="11">
    <location>
        <begin position="12"/>
        <end position="34"/>
    </location>
</feature>
<proteinExistence type="inferred from homology"/>
<evidence type="ECO:0000256" key="1">
    <source>
        <dbReference type="ARBA" id="ARBA00004648"/>
    </source>
</evidence>
<evidence type="ECO:0000256" key="11">
    <source>
        <dbReference type="SAM" id="Phobius"/>
    </source>
</evidence>
<dbReference type="STRING" id="5217.A0A4Q1BQU9"/>
<dbReference type="InterPro" id="IPR007653">
    <property type="entry name" value="SPC3"/>
</dbReference>
<keyword evidence="6 11" id="KW-1133">Transmembrane helix</keyword>
<evidence type="ECO:0000256" key="7">
    <source>
        <dbReference type="ARBA" id="ARBA00023136"/>
    </source>
</evidence>
<comment type="caution">
    <text evidence="12">The sequence shown here is derived from an EMBL/GenBank/DDBJ whole genome shotgun (WGS) entry which is preliminary data.</text>
</comment>
<organism evidence="12 13">
    <name type="scientific">Tremella mesenterica</name>
    <name type="common">Jelly fungus</name>
    <dbReference type="NCBI Taxonomy" id="5217"/>
    <lineage>
        <taxon>Eukaryota</taxon>
        <taxon>Fungi</taxon>
        <taxon>Dikarya</taxon>
        <taxon>Basidiomycota</taxon>
        <taxon>Agaricomycotina</taxon>
        <taxon>Tremellomycetes</taxon>
        <taxon>Tremellales</taxon>
        <taxon>Tremellaceae</taxon>
        <taxon>Tremella</taxon>
    </lineage>
</organism>
<evidence type="ECO:0000256" key="8">
    <source>
        <dbReference type="ARBA" id="ARBA00029556"/>
    </source>
</evidence>
<accession>A0A4Q1BQU9</accession>
<dbReference type="GO" id="GO:0045047">
    <property type="term" value="P:protein targeting to ER"/>
    <property type="evidence" value="ECO:0007669"/>
    <property type="project" value="TreeGrafter"/>
</dbReference>
<evidence type="ECO:0000313" key="13">
    <source>
        <dbReference type="Proteomes" id="UP000289152"/>
    </source>
</evidence>
<dbReference type="InterPro" id="IPR029071">
    <property type="entry name" value="Ubiquitin-like_domsf"/>
</dbReference>
<dbReference type="Gene3D" id="3.10.20.90">
    <property type="entry name" value="Phosphatidylinositol 3-kinase Catalytic Subunit, Chain A, domain 1"/>
    <property type="match status" value="1"/>
</dbReference>
<dbReference type="AlphaFoldDB" id="A0A4Q1BQU9"/>
<evidence type="ECO:0000256" key="9">
    <source>
        <dbReference type="ARBA" id="ARBA00033146"/>
    </source>
</evidence>
<keyword evidence="3 11" id="KW-0812">Transmembrane</keyword>
<dbReference type="GO" id="GO:0006465">
    <property type="term" value="P:signal peptide processing"/>
    <property type="evidence" value="ECO:0007669"/>
    <property type="project" value="InterPro"/>
</dbReference>
<evidence type="ECO:0000313" key="12">
    <source>
        <dbReference type="EMBL" id="RXK40324.1"/>
    </source>
</evidence>
<reference evidence="12 13" key="1">
    <citation type="submission" date="2016-06" db="EMBL/GenBank/DDBJ databases">
        <title>Evolution of pathogenesis and genome organization in the Tremellales.</title>
        <authorList>
            <person name="Cuomo C."/>
            <person name="Litvintseva A."/>
            <person name="Heitman J."/>
            <person name="Chen Y."/>
            <person name="Sun S."/>
            <person name="Springer D."/>
            <person name="Dromer F."/>
            <person name="Young S."/>
            <person name="Zeng Q."/>
            <person name="Chapman S."/>
            <person name="Gujja S."/>
            <person name="Saif S."/>
            <person name="Birren B."/>
        </authorList>
    </citation>
    <scope>NUCLEOTIDE SEQUENCE [LARGE SCALE GENOMIC DNA]</scope>
    <source>
        <strain evidence="12 13">ATCC 28783</strain>
    </source>
</reference>
<evidence type="ECO:0000256" key="2">
    <source>
        <dbReference type="ARBA" id="ARBA00009289"/>
    </source>
</evidence>
<dbReference type="Proteomes" id="UP000289152">
    <property type="component" value="Unassembled WGS sequence"/>
</dbReference>
<evidence type="ECO:0000256" key="5">
    <source>
        <dbReference type="ARBA" id="ARBA00022968"/>
    </source>
</evidence>
<dbReference type="Pfam" id="PF04573">
    <property type="entry name" value="SPC22"/>
    <property type="match status" value="1"/>
</dbReference>
<comment type="similarity">
    <text evidence="2">Belongs to the SPCS3 family.</text>
</comment>
<dbReference type="PANTHER" id="PTHR12804:SF0">
    <property type="entry name" value="SIGNAL PEPTIDASE COMPLEX SUBUNIT 3"/>
    <property type="match status" value="1"/>
</dbReference>
<keyword evidence="7 11" id="KW-0472">Membrane</keyword>
<gene>
    <name evidence="12" type="ORF">M231_02438</name>
</gene>